<gene>
    <name evidence="1" type="ORF">B2M20_04335</name>
</gene>
<evidence type="ECO:0000313" key="2">
    <source>
        <dbReference type="Proteomes" id="UP000189940"/>
    </source>
</evidence>
<dbReference type="OrthoDB" id="8246888at2"/>
<comment type="caution">
    <text evidence="1">The sequence shown here is derived from an EMBL/GenBank/DDBJ whole genome shotgun (WGS) entry which is preliminary data.</text>
</comment>
<dbReference type="RefSeq" id="WP_079445858.1">
    <property type="nucleotide sequence ID" value="NZ_JAVDPZ010000010.1"/>
</dbReference>
<organism evidence="1 2">
    <name type="scientific">Nitrobacter vulgaris</name>
    <dbReference type="NCBI Taxonomy" id="29421"/>
    <lineage>
        <taxon>Bacteria</taxon>
        <taxon>Pseudomonadati</taxon>
        <taxon>Pseudomonadota</taxon>
        <taxon>Alphaproteobacteria</taxon>
        <taxon>Hyphomicrobiales</taxon>
        <taxon>Nitrobacteraceae</taxon>
        <taxon>Nitrobacter</taxon>
    </lineage>
</organism>
<keyword evidence="2" id="KW-1185">Reference proteome</keyword>
<dbReference type="EMBL" id="MWPQ01000019">
    <property type="protein sequence ID" value="OPH83897.1"/>
    <property type="molecule type" value="Genomic_DNA"/>
</dbReference>
<dbReference type="Proteomes" id="UP000189940">
    <property type="component" value="Unassembled WGS sequence"/>
</dbReference>
<reference evidence="1 2" key="1">
    <citation type="submission" date="2017-02" db="EMBL/GenBank/DDBJ databases">
        <title>Genome sequence of the nitrite-oxidizing bacterium Nitrobacter vulgaris strain Ab1.</title>
        <authorList>
            <person name="Mellbye B.L."/>
            <person name="Davis E.W."/>
            <person name="Spieck E."/>
            <person name="Chang J.H."/>
            <person name="Bottomley P.J."/>
            <person name="Sayavedra-Soto L.A."/>
        </authorList>
    </citation>
    <scope>NUCLEOTIDE SEQUENCE [LARGE SCALE GENOMIC DNA]</scope>
    <source>
        <strain evidence="1 2">Ab1</strain>
    </source>
</reference>
<proteinExistence type="predicted"/>
<sequence>MPYALFDHDVRIGESASTELGAWQNALRAGLISDIPVADEQGGQVLPRGLTVKRMDEKGGRD</sequence>
<evidence type="ECO:0000313" key="1">
    <source>
        <dbReference type="EMBL" id="OPH83897.1"/>
    </source>
</evidence>
<accession>A0A1V4I0Z6</accession>
<protein>
    <submittedName>
        <fullName evidence="1">Uncharacterized protein</fullName>
    </submittedName>
</protein>
<dbReference type="AlphaFoldDB" id="A0A1V4I0Z6"/>
<name>A0A1V4I0Z6_NITVU</name>